<dbReference type="RefSeq" id="WP_109248681.1">
    <property type="nucleotide sequence ID" value="NZ_AP024609.1"/>
</dbReference>
<organism evidence="4 5">
    <name type="scientific">Shewanella algae</name>
    <dbReference type="NCBI Taxonomy" id="38313"/>
    <lineage>
        <taxon>Bacteria</taxon>
        <taxon>Pseudomonadati</taxon>
        <taxon>Pseudomonadota</taxon>
        <taxon>Gammaproteobacteria</taxon>
        <taxon>Alteromonadales</taxon>
        <taxon>Shewanellaceae</taxon>
        <taxon>Shewanella</taxon>
    </lineage>
</organism>
<dbReference type="SUPFAM" id="SSF55073">
    <property type="entry name" value="Nucleotide cyclase"/>
    <property type="match status" value="1"/>
</dbReference>
<dbReference type="EC" id="2.7.7.65" evidence="2"/>
<dbReference type="InterPro" id="IPR000160">
    <property type="entry name" value="GGDEF_dom"/>
</dbReference>
<proteinExistence type="predicted"/>
<dbReference type="Pfam" id="PF00990">
    <property type="entry name" value="GGDEF"/>
    <property type="match status" value="1"/>
</dbReference>
<dbReference type="PANTHER" id="PTHR45138:SF9">
    <property type="entry name" value="DIGUANYLATE CYCLASE DGCM-RELATED"/>
    <property type="match status" value="1"/>
</dbReference>
<dbReference type="SMART" id="SM00267">
    <property type="entry name" value="GGDEF"/>
    <property type="match status" value="1"/>
</dbReference>
<evidence type="ECO:0000313" key="5">
    <source>
        <dbReference type="Proteomes" id="UP000254069"/>
    </source>
</evidence>
<dbReference type="InterPro" id="IPR050469">
    <property type="entry name" value="Diguanylate_Cyclase"/>
</dbReference>
<dbReference type="Pfam" id="PF24820">
    <property type="entry name" value="Diguanyl_cycl_sensor"/>
    <property type="match status" value="1"/>
</dbReference>
<dbReference type="Proteomes" id="UP000254069">
    <property type="component" value="Unassembled WGS sequence"/>
</dbReference>
<dbReference type="GO" id="GO:0005886">
    <property type="term" value="C:plasma membrane"/>
    <property type="evidence" value="ECO:0007669"/>
    <property type="project" value="TreeGrafter"/>
</dbReference>
<reference evidence="4 5" key="1">
    <citation type="submission" date="2018-06" db="EMBL/GenBank/DDBJ databases">
        <authorList>
            <consortium name="Pathogen Informatics"/>
            <person name="Doyle S."/>
        </authorList>
    </citation>
    <scope>NUCLEOTIDE SEQUENCE [LARGE SCALE GENOMIC DNA]</scope>
    <source>
        <strain evidence="4 5">NCTC10738</strain>
    </source>
</reference>
<dbReference type="CDD" id="cd01949">
    <property type="entry name" value="GGDEF"/>
    <property type="match status" value="1"/>
</dbReference>
<comment type="cofactor">
    <cofactor evidence="1">
        <name>Mg(2+)</name>
        <dbReference type="ChEBI" id="CHEBI:18420"/>
    </cofactor>
</comment>
<dbReference type="PROSITE" id="PS50887">
    <property type="entry name" value="GGDEF"/>
    <property type="match status" value="1"/>
</dbReference>
<dbReference type="InterPro" id="IPR029787">
    <property type="entry name" value="Nucleotide_cyclase"/>
</dbReference>
<dbReference type="NCBIfam" id="TIGR00254">
    <property type="entry name" value="GGDEF"/>
    <property type="match status" value="1"/>
</dbReference>
<dbReference type="Gene3D" id="3.30.450.20">
    <property type="entry name" value="PAS domain"/>
    <property type="match status" value="1"/>
</dbReference>
<dbReference type="PANTHER" id="PTHR45138">
    <property type="entry name" value="REGULATORY COMPONENTS OF SENSORY TRANSDUCTION SYSTEM"/>
    <property type="match status" value="1"/>
</dbReference>
<dbReference type="SUPFAM" id="SSF55785">
    <property type="entry name" value="PYP-like sensor domain (PAS domain)"/>
    <property type="match status" value="1"/>
</dbReference>
<dbReference type="GO" id="GO:0052621">
    <property type="term" value="F:diguanylate cyclase activity"/>
    <property type="evidence" value="ECO:0007669"/>
    <property type="project" value="UniProtKB-EC"/>
</dbReference>
<sequence>MASPYSNEAGFSQCECDSEALATLIECMQQPMVLADGDGKVLAVNSPAAELLGDQSETFAGEFWHTWLAAPYRSRYASMFSSQYGRQVPLQHGPWEVLLRRVDGVELPVNLSLSFIQGLLPLFVIGLHDLSGHRDEIKRLSTLAATDYLTGLANRRTFTETLERQWQQCVDKHKPISTLIIDADHFKQFNDQHGHLMGDECLKLMAKTIAAALPSPQCLAARFGGEEFALVLPGFNSAMAWVVAEQIAEAIRSLDFVKLGLSREVCVSVSQGIATEINGQYRTAEAMLSAADTALYRAKSDGRDRIKLSA</sequence>
<name>A0A380A7A8_9GAMM</name>
<evidence type="ECO:0000256" key="2">
    <source>
        <dbReference type="ARBA" id="ARBA00012528"/>
    </source>
</evidence>
<dbReference type="AlphaFoldDB" id="A0A380A7A8"/>
<dbReference type="PROSITE" id="PS50112">
    <property type="entry name" value="PAS"/>
    <property type="match status" value="1"/>
</dbReference>
<dbReference type="InterPro" id="IPR043128">
    <property type="entry name" value="Rev_trsase/Diguanyl_cyclase"/>
</dbReference>
<dbReference type="InterPro" id="IPR035965">
    <property type="entry name" value="PAS-like_dom_sf"/>
</dbReference>
<dbReference type="NCBIfam" id="TIGR00229">
    <property type="entry name" value="sensory_box"/>
    <property type="match status" value="1"/>
</dbReference>
<dbReference type="GO" id="GO:1902201">
    <property type="term" value="P:negative regulation of bacterial-type flagellum-dependent cell motility"/>
    <property type="evidence" value="ECO:0007669"/>
    <property type="project" value="TreeGrafter"/>
</dbReference>
<accession>A0A380A7A8</accession>
<evidence type="ECO:0000256" key="1">
    <source>
        <dbReference type="ARBA" id="ARBA00001946"/>
    </source>
</evidence>
<protein>
    <recommendedName>
        <fullName evidence="2">diguanylate cyclase</fullName>
        <ecNumber evidence="2">2.7.7.65</ecNumber>
    </recommendedName>
</protein>
<keyword evidence="5" id="KW-1185">Reference proteome</keyword>
<gene>
    <name evidence="4" type="primary">cph2_9</name>
    <name evidence="4" type="ORF">NCTC10738_02351</name>
</gene>
<evidence type="ECO:0000256" key="3">
    <source>
        <dbReference type="ARBA" id="ARBA00034247"/>
    </source>
</evidence>
<dbReference type="GO" id="GO:0043709">
    <property type="term" value="P:cell adhesion involved in single-species biofilm formation"/>
    <property type="evidence" value="ECO:0007669"/>
    <property type="project" value="TreeGrafter"/>
</dbReference>
<dbReference type="InterPro" id="IPR059127">
    <property type="entry name" value="Diguanyl_cycl_sensor_dom"/>
</dbReference>
<dbReference type="CDD" id="cd00130">
    <property type="entry name" value="PAS"/>
    <property type="match status" value="1"/>
</dbReference>
<dbReference type="FunFam" id="3.30.70.270:FF:000001">
    <property type="entry name" value="Diguanylate cyclase domain protein"/>
    <property type="match status" value="1"/>
</dbReference>
<dbReference type="InterPro" id="IPR000014">
    <property type="entry name" value="PAS"/>
</dbReference>
<evidence type="ECO:0000313" key="4">
    <source>
        <dbReference type="EMBL" id="SUI75459.1"/>
    </source>
</evidence>
<dbReference type="EMBL" id="UGYO01000001">
    <property type="protein sequence ID" value="SUI75459.1"/>
    <property type="molecule type" value="Genomic_DNA"/>
</dbReference>
<dbReference type="Gene3D" id="3.30.70.270">
    <property type="match status" value="1"/>
</dbReference>
<comment type="catalytic activity">
    <reaction evidence="3">
        <text>2 GTP = 3',3'-c-di-GMP + 2 diphosphate</text>
        <dbReference type="Rhea" id="RHEA:24898"/>
        <dbReference type="ChEBI" id="CHEBI:33019"/>
        <dbReference type="ChEBI" id="CHEBI:37565"/>
        <dbReference type="ChEBI" id="CHEBI:58805"/>
        <dbReference type="EC" id="2.7.7.65"/>
    </reaction>
</comment>